<reference evidence="1 2" key="1">
    <citation type="submission" date="2017-06" db="EMBL/GenBank/DDBJ databases">
        <authorList>
            <person name="Kim H.J."/>
            <person name="Triplett B.A."/>
        </authorList>
    </citation>
    <scope>NUCLEOTIDE SEQUENCE [LARGE SCALE GENOMIC DNA]</scope>
    <source>
        <strain evidence="1">FRACA_ARgP5</strain>
    </source>
</reference>
<evidence type="ECO:0000313" key="1">
    <source>
        <dbReference type="EMBL" id="SNQ47427.1"/>
    </source>
</evidence>
<proteinExistence type="predicted"/>
<name>A0A2I2KP26_9ACTN</name>
<sequence>MTGGKLHALHSLLKSGAPQYDDPATSSRVYAVSRSGLRELLDETALGDTIRIAEAARSRAATITVGDCDRPGSGQVSAALVGRGSAVVGFVSGLAGRL</sequence>
<dbReference type="EMBL" id="FZMO01000101">
    <property type="protein sequence ID" value="SNQ47427.1"/>
    <property type="molecule type" value="Genomic_DNA"/>
</dbReference>
<gene>
    <name evidence="1" type="ORF">FRACA_190006</name>
</gene>
<dbReference type="Proteomes" id="UP000234331">
    <property type="component" value="Unassembled WGS sequence"/>
</dbReference>
<keyword evidence="2" id="KW-1185">Reference proteome</keyword>
<dbReference type="RefSeq" id="WP_207770246.1">
    <property type="nucleotide sequence ID" value="NZ_FZMO01000101.1"/>
</dbReference>
<organism evidence="1 2">
    <name type="scientific">Frankia canadensis</name>
    <dbReference type="NCBI Taxonomy" id="1836972"/>
    <lineage>
        <taxon>Bacteria</taxon>
        <taxon>Bacillati</taxon>
        <taxon>Actinomycetota</taxon>
        <taxon>Actinomycetes</taxon>
        <taxon>Frankiales</taxon>
        <taxon>Frankiaceae</taxon>
        <taxon>Frankia</taxon>
    </lineage>
</organism>
<dbReference type="AlphaFoldDB" id="A0A2I2KP26"/>
<protein>
    <submittedName>
        <fullName evidence="1">Uncharacterized protein</fullName>
    </submittedName>
</protein>
<accession>A0A2I2KP26</accession>
<evidence type="ECO:0000313" key="2">
    <source>
        <dbReference type="Proteomes" id="UP000234331"/>
    </source>
</evidence>